<keyword evidence="5 16" id="KW-0812">Transmembrane</keyword>
<evidence type="ECO:0000313" key="19">
    <source>
        <dbReference type="Proteomes" id="UP001159405"/>
    </source>
</evidence>
<keyword evidence="9" id="KW-0067">ATP-binding</keyword>
<evidence type="ECO:0000256" key="11">
    <source>
        <dbReference type="ARBA" id="ARBA00023136"/>
    </source>
</evidence>
<keyword evidence="15" id="KW-0325">Glycoprotein</keyword>
<comment type="subcellular location">
    <subcellularLocation>
        <location evidence="1">Cell membrane</location>
        <topology evidence="1">Single-pass type I membrane protein</topology>
    </subcellularLocation>
</comment>
<organism evidence="18 19">
    <name type="scientific">Porites lobata</name>
    <dbReference type="NCBI Taxonomy" id="104759"/>
    <lineage>
        <taxon>Eukaryota</taxon>
        <taxon>Metazoa</taxon>
        <taxon>Cnidaria</taxon>
        <taxon>Anthozoa</taxon>
        <taxon>Hexacorallia</taxon>
        <taxon>Scleractinia</taxon>
        <taxon>Fungiina</taxon>
        <taxon>Poritidae</taxon>
        <taxon>Porites</taxon>
    </lineage>
</organism>
<evidence type="ECO:0000256" key="13">
    <source>
        <dbReference type="ARBA" id="ARBA00023157"/>
    </source>
</evidence>
<feature type="transmembrane region" description="Helical" evidence="16">
    <location>
        <begin position="535"/>
        <end position="555"/>
    </location>
</feature>
<keyword evidence="19" id="KW-1185">Reference proteome</keyword>
<keyword evidence="11 16" id="KW-0472">Membrane</keyword>
<reference evidence="18 19" key="1">
    <citation type="submission" date="2022-05" db="EMBL/GenBank/DDBJ databases">
        <authorList>
            <consortium name="Genoscope - CEA"/>
            <person name="William W."/>
        </authorList>
    </citation>
    <scope>NUCLEOTIDE SEQUENCE [LARGE SCALE GENOMIC DNA]</scope>
</reference>
<dbReference type="SMART" id="SM00473">
    <property type="entry name" value="PAN_AP"/>
    <property type="match status" value="2"/>
</dbReference>
<keyword evidence="6" id="KW-0732">Signal</keyword>
<evidence type="ECO:0000313" key="18">
    <source>
        <dbReference type="EMBL" id="CAH3120046.1"/>
    </source>
</evidence>
<keyword evidence="4" id="KW-0808">Transferase</keyword>
<keyword evidence="13" id="KW-1015">Disulfide bond</keyword>
<evidence type="ECO:0000256" key="5">
    <source>
        <dbReference type="ARBA" id="ARBA00022692"/>
    </source>
</evidence>
<dbReference type="Pfam" id="PF00024">
    <property type="entry name" value="PAN_1"/>
    <property type="match status" value="2"/>
</dbReference>
<dbReference type="InterPro" id="IPR003609">
    <property type="entry name" value="Pan_app"/>
</dbReference>
<gene>
    <name evidence="18" type="ORF">PLOB_00027721</name>
</gene>
<comment type="caution">
    <text evidence="18">The sequence shown here is derived from an EMBL/GenBank/DDBJ whole genome shotgun (WGS) entry which is preliminary data.</text>
</comment>
<dbReference type="Pfam" id="PF12810">
    <property type="entry name" value="ALK_LTK_GRD"/>
    <property type="match status" value="1"/>
</dbReference>
<name>A0ABN8NVG7_9CNID</name>
<dbReference type="PANTHER" id="PTHR31535">
    <property type="match status" value="1"/>
</dbReference>
<accession>A0ABN8NVG7</accession>
<protein>
    <recommendedName>
        <fullName evidence="2">receptor protein-tyrosine kinase</fullName>
        <ecNumber evidence="2">2.7.10.1</ecNumber>
    </recommendedName>
</protein>
<evidence type="ECO:0000256" key="4">
    <source>
        <dbReference type="ARBA" id="ARBA00022679"/>
    </source>
</evidence>
<evidence type="ECO:0000256" key="6">
    <source>
        <dbReference type="ARBA" id="ARBA00022729"/>
    </source>
</evidence>
<keyword evidence="3" id="KW-1003">Cell membrane</keyword>
<dbReference type="EMBL" id="CALNXK010000034">
    <property type="protein sequence ID" value="CAH3120046.1"/>
    <property type="molecule type" value="Genomic_DNA"/>
</dbReference>
<keyword evidence="7" id="KW-0547">Nucleotide-binding</keyword>
<evidence type="ECO:0000256" key="1">
    <source>
        <dbReference type="ARBA" id="ARBA00004251"/>
    </source>
</evidence>
<dbReference type="InterPro" id="IPR055163">
    <property type="entry name" value="ALK/LTK-like_GRD"/>
</dbReference>
<evidence type="ECO:0000256" key="10">
    <source>
        <dbReference type="ARBA" id="ARBA00022989"/>
    </source>
</evidence>
<proteinExistence type="predicted"/>
<evidence type="ECO:0000256" key="15">
    <source>
        <dbReference type="ARBA" id="ARBA00023180"/>
    </source>
</evidence>
<evidence type="ECO:0000256" key="16">
    <source>
        <dbReference type="SAM" id="Phobius"/>
    </source>
</evidence>
<dbReference type="PANTHER" id="PTHR31535:SF3">
    <property type="entry name" value="REGULATORY PROTEIN ZESTE"/>
    <property type="match status" value="1"/>
</dbReference>
<evidence type="ECO:0000259" key="17">
    <source>
        <dbReference type="PROSITE" id="PS50948"/>
    </source>
</evidence>
<dbReference type="EC" id="2.7.10.1" evidence="2"/>
<evidence type="ECO:0000256" key="3">
    <source>
        <dbReference type="ARBA" id="ARBA00022475"/>
    </source>
</evidence>
<evidence type="ECO:0000256" key="14">
    <source>
        <dbReference type="ARBA" id="ARBA00023170"/>
    </source>
</evidence>
<evidence type="ECO:0000256" key="2">
    <source>
        <dbReference type="ARBA" id="ARBA00011902"/>
    </source>
</evidence>
<dbReference type="PROSITE" id="PS50948">
    <property type="entry name" value="PAN"/>
    <property type="match status" value="1"/>
</dbReference>
<evidence type="ECO:0000256" key="12">
    <source>
        <dbReference type="ARBA" id="ARBA00023137"/>
    </source>
</evidence>
<evidence type="ECO:0000256" key="9">
    <source>
        <dbReference type="ARBA" id="ARBA00022840"/>
    </source>
</evidence>
<feature type="domain" description="Apple" evidence="17">
    <location>
        <begin position="545"/>
        <end position="640"/>
    </location>
</feature>
<keyword evidence="12" id="KW-0829">Tyrosine-protein kinase</keyword>
<dbReference type="Gene3D" id="3.50.4.10">
    <property type="entry name" value="Hepatocyte Growth Factor"/>
    <property type="match status" value="2"/>
</dbReference>
<evidence type="ECO:0000256" key="7">
    <source>
        <dbReference type="ARBA" id="ARBA00022741"/>
    </source>
</evidence>
<evidence type="ECO:0000256" key="8">
    <source>
        <dbReference type="ARBA" id="ARBA00022777"/>
    </source>
</evidence>
<dbReference type="Proteomes" id="UP001159405">
    <property type="component" value="Unassembled WGS sequence"/>
</dbReference>
<keyword evidence="10 16" id="KW-1133">Transmembrane helix</keyword>
<keyword evidence="14" id="KW-0675">Receptor</keyword>
<keyword evidence="8" id="KW-0418">Kinase</keyword>
<sequence>MSGGGAGLYGDGAAGNFSILRAALSFAKGGNGGDCPVSNGGFGGGSFAMKLGGGGGGYSGGGVMGTQNKGTAGGGGSYNNGANQQNMAVLLFALTTFIAPVGLLLIRTDMRRSSTVSTTEDHVLKGHTIHKQHTYDFLSCAQLCLAHQSCMSFNYQSVENGVCELNREVSPASISVAITSKRGYTFGHFKPKLLFHASKEKIVHCKPAFLKGYYCNISSYLYLHSFTSKSTRSPGIYSKKTKREKFLRSINFCAKNHKYAFTTLGARGETGPSHISGYAGTSLEGKVTLNNGIQIWTVPVTGTYVIEASGGSGGNGTDGTQSYPLPWRLGGLGAKISGSFKLSRGTQIKILVGQEGGTSINFADRPGGGGGGTFVTLSDSTPLIIAGGGGGGGATRNQFTDGDPGQATANGTRCGGTGGHGGQVCNADTGKSDSTLTSGAGAGLRGDGKGGLTICANRALSFTKGGTGGTCIASSGGFGGGGFAVVNGGGGGGYSGGGVMGTSIKGTAGGGGSYNAGTNQQNIAGVNKGDGKVMITLRLLFILICITLPVSLLLIREDMRRSSTVSTKDNHVLRGYTIHKQRTYDLLSCAQLCLARSNCMSFNYENIESGDCELNKEATDASIHGALTTQRGYTFAQFVNLSEPVFSAGGKHDDHKYVFTTLGAKKETGPSDISGYVGTSLEGKVTLNNGIQIWTVPMTGTYVIEASGGSGGNGSDGTQSYPLPWTLGGLGAKIIGSFKLSRGTQIKILVGQEGGATVSFPDRPGGGGGGTFVTLSDNTPLIIAGGGGGGATARNQYTDGDPGQATASGTQCGGTRGSGGQVCNADTGNSDSNLRSGAGAGLSGDGKGGVAFATKALSFTNGGTGGTCPVSHGGFGGGGFAMVNGGGGGGYSGGGVVGTQTKGTAGGGGSYNNGTDQKNMEGVNKGDVCLHKEIDDGFAFLLFARYKLWFPVFQDVSLAKKNPYRLLGSPTAKPPVSDHPKCEHLFHDVTKSTHFAHCFAHIASLLCDGLSNLPPALGQSSCICRINLGDASHFLSSEVHTTNIEIKLCLTWSLLLACFMLVRKRFLCILDQVNHKYVFTTLGARRETGPTDISEYAGTSLESKFGLCP</sequence>
<feature type="transmembrane region" description="Helical" evidence="16">
    <location>
        <begin position="87"/>
        <end position="106"/>
    </location>
</feature>